<evidence type="ECO:0000259" key="1">
    <source>
        <dbReference type="Pfam" id="PF13460"/>
    </source>
</evidence>
<organism evidence="2 3">
    <name type="scientific">Cellulomonas chengniuliangii</name>
    <dbReference type="NCBI Taxonomy" id="2968084"/>
    <lineage>
        <taxon>Bacteria</taxon>
        <taxon>Bacillati</taxon>
        <taxon>Actinomycetota</taxon>
        <taxon>Actinomycetes</taxon>
        <taxon>Micrococcales</taxon>
        <taxon>Cellulomonadaceae</taxon>
        <taxon>Cellulomonas</taxon>
    </lineage>
</organism>
<dbReference type="InterPro" id="IPR052718">
    <property type="entry name" value="NmrA-type_oxidoreductase"/>
</dbReference>
<dbReference type="SUPFAM" id="SSF51735">
    <property type="entry name" value="NAD(P)-binding Rossmann-fold domains"/>
    <property type="match status" value="1"/>
</dbReference>
<evidence type="ECO:0000313" key="3">
    <source>
        <dbReference type="Proteomes" id="UP001316189"/>
    </source>
</evidence>
<dbReference type="EMBL" id="CP101988">
    <property type="protein sequence ID" value="UUI75402.1"/>
    <property type="molecule type" value="Genomic_DNA"/>
</dbReference>
<dbReference type="PANTHER" id="PTHR47129:SF1">
    <property type="entry name" value="NMRA-LIKE DOMAIN-CONTAINING PROTEIN"/>
    <property type="match status" value="1"/>
</dbReference>
<dbReference type="Proteomes" id="UP001316189">
    <property type="component" value="Chromosome"/>
</dbReference>
<accession>A0ABY5KY27</accession>
<dbReference type="InterPro" id="IPR016040">
    <property type="entry name" value="NAD(P)-bd_dom"/>
</dbReference>
<dbReference type="Pfam" id="PF13460">
    <property type="entry name" value="NAD_binding_10"/>
    <property type="match status" value="1"/>
</dbReference>
<feature type="domain" description="NAD(P)-binding" evidence="1">
    <location>
        <begin position="9"/>
        <end position="182"/>
    </location>
</feature>
<protein>
    <submittedName>
        <fullName evidence="2">NAD(P)H-binding protein</fullName>
    </submittedName>
</protein>
<dbReference type="Gene3D" id="3.40.50.720">
    <property type="entry name" value="NAD(P)-binding Rossmann-like Domain"/>
    <property type="match status" value="1"/>
</dbReference>
<keyword evidence="3" id="KW-1185">Reference proteome</keyword>
<evidence type="ECO:0000313" key="2">
    <source>
        <dbReference type="EMBL" id="UUI75402.1"/>
    </source>
</evidence>
<dbReference type="RefSeq" id="WP_227568519.1">
    <property type="nucleotide sequence ID" value="NZ_CP101988.1"/>
</dbReference>
<dbReference type="Gene3D" id="3.90.25.10">
    <property type="entry name" value="UDP-galactose 4-epimerase, domain 1"/>
    <property type="match status" value="1"/>
</dbReference>
<dbReference type="InterPro" id="IPR036291">
    <property type="entry name" value="NAD(P)-bd_dom_sf"/>
</dbReference>
<reference evidence="2 3" key="1">
    <citation type="submission" date="2022-07" db="EMBL/GenBank/DDBJ databases">
        <title>Novel species in genus cellulomonas.</title>
        <authorList>
            <person name="Ye L."/>
        </authorList>
    </citation>
    <scope>NUCLEOTIDE SEQUENCE [LARGE SCALE GENOMIC DNA]</scope>
    <source>
        <strain evidence="3">zg-Y338</strain>
    </source>
</reference>
<proteinExistence type="predicted"/>
<gene>
    <name evidence="2" type="ORF">NP064_00255</name>
</gene>
<sequence length="293" mass="30460">MATVFGITGASGLLGGRVAERLAAAGAEQRLLVRSPAHAPDLPGAQIAMIEGYDHPATLRAALSGVDTLFLVSGREAPNRVAQHASAIDGAVAAGVSRIVYVSFVGAAPDATFTFARDHWATEQHILETGLRSTFLRDNLYDAMLPALVGDDGLIRGPAGDGRVGCVAHDDVADAAAAVLLDARPDIDTDQVYDLTGPEAISLAEAAAQMSRASGRSIAYAPETIDEAYASRASFGAPQFEVDGWVTSYTSIAAGELEVVSSAVQRLTGHHAQTFAAWLAANPASWERLLGLP</sequence>
<dbReference type="PANTHER" id="PTHR47129">
    <property type="entry name" value="QUINONE OXIDOREDUCTASE 2"/>
    <property type="match status" value="1"/>
</dbReference>
<name>A0ABY5KY27_9CELL</name>